<accession>A0ABR0SQM6</accession>
<dbReference type="Pfam" id="PF00293">
    <property type="entry name" value="NUDIX"/>
    <property type="match status" value="1"/>
</dbReference>
<dbReference type="InterPro" id="IPR015797">
    <property type="entry name" value="NUDIX_hydrolase-like_dom_sf"/>
</dbReference>
<dbReference type="PROSITE" id="PS51462">
    <property type="entry name" value="NUDIX"/>
    <property type="match status" value="1"/>
</dbReference>
<dbReference type="EMBL" id="JAVFKD010000010">
    <property type="protein sequence ID" value="KAK5994480.1"/>
    <property type="molecule type" value="Genomic_DNA"/>
</dbReference>
<comment type="caution">
    <text evidence="2">The sequence shown here is derived from an EMBL/GenBank/DDBJ whole genome shotgun (WGS) entry which is preliminary data.</text>
</comment>
<evidence type="ECO:0000313" key="3">
    <source>
        <dbReference type="Proteomes" id="UP001338125"/>
    </source>
</evidence>
<gene>
    <name evidence="2" type="ORF">PT974_04955</name>
</gene>
<organism evidence="2 3">
    <name type="scientific">Cladobotryum mycophilum</name>
    <dbReference type="NCBI Taxonomy" id="491253"/>
    <lineage>
        <taxon>Eukaryota</taxon>
        <taxon>Fungi</taxon>
        <taxon>Dikarya</taxon>
        <taxon>Ascomycota</taxon>
        <taxon>Pezizomycotina</taxon>
        <taxon>Sordariomycetes</taxon>
        <taxon>Hypocreomycetidae</taxon>
        <taxon>Hypocreales</taxon>
        <taxon>Hypocreaceae</taxon>
        <taxon>Cladobotryum</taxon>
    </lineage>
</organism>
<evidence type="ECO:0000313" key="2">
    <source>
        <dbReference type="EMBL" id="KAK5994480.1"/>
    </source>
</evidence>
<evidence type="ECO:0000259" key="1">
    <source>
        <dbReference type="PROSITE" id="PS51462"/>
    </source>
</evidence>
<proteinExistence type="predicted"/>
<dbReference type="PANTHER" id="PTHR43736">
    <property type="entry name" value="ADP-RIBOSE PYROPHOSPHATASE"/>
    <property type="match status" value="1"/>
</dbReference>
<dbReference type="CDD" id="cd02883">
    <property type="entry name" value="NUDIX_Hydrolase"/>
    <property type="match status" value="1"/>
</dbReference>
<dbReference type="Proteomes" id="UP001338125">
    <property type="component" value="Unassembled WGS sequence"/>
</dbReference>
<dbReference type="InterPro" id="IPR000086">
    <property type="entry name" value="NUDIX_hydrolase_dom"/>
</dbReference>
<keyword evidence="3" id="KW-1185">Reference proteome</keyword>
<sequence>MAQPNGTEAISFDFTFDESLTDLTVSKDEWLRINEKSFDGMASAAVIFDSQDRVLLIQRAAHDSMPNKWEVPGGAVDPEDISILHGCARETVEEAGLKAKHFKRLINEGEGKEKWSVFTNSRGTKIISSFAFEVEVEEGVEVKLDPNEHQDWTWVGEEEVKAGVTRDGKRIPLSASMVQNRLSEAFRLRRQDKEKKQ</sequence>
<dbReference type="PANTHER" id="PTHR43736:SF1">
    <property type="entry name" value="DIHYDRONEOPTERIN TRIPHOSPHATE DIPHOSPHATASE"/>
    <property type="match status" value="1"/>
</dbReference>
<protein>
    <recommendedName>
        <fullName evidence="1">Nudix hydrolase domain-containing protein</fullName>
    </recommendedName>
</protein>
<name>A0ABR0SQM6_9HYPO</name>
<feature type="domain" description="Nudix hydrolase" evidence="1">
    <location>
        <begin position="38"/>
        <end position="178"/>
    </location>
</feature>
<dbReference type="Gene3D" id="3.90.79.10">
    <property type="entry name" value="Nucleoside Triphosphate Pyrophosphohydrolase"/>
    <property type="match status" value="1"/>
</dbReference>
<reference evidence="2 3" key="1">
    <citation type="submission" date="2024-01" db="EMBL/GenBank/DDBJ databases">
        <title>Complete genome of Cladobotryum mycophilum ATHUM6906.</title>
        <authorList>
            <person name="Christinaki A.C."/>
            <person name="Myridakis A.I."/>
            <person name="Kouvelis V.N."/>
        </authorList>
    </citation>
    <scope>NUCLEOTIDE SEQUENCE [LARGE SCALE GENOMIC DNA]</scope>
    <source>
        <strain evidence="2 3">ATHUM6906</strain>
    </source>
</reference>
<dbReference type="SUPFAM" id="SSF55811">
    <property type="entry name" value="Nudix"/>
    <property type="match status" value="1"/>
</dbReference>